<proteinExistence type="inferred from homology"/>
<dbReference type="Pfam" id="PF00202">
    <property type="entry name" value="Aminotran_3"/>
    <property type="match status" value="1"/>
</dbReference>
<evidence type="ECO:0000313" key="9">
    <source>
        <dbReference type="EMBL" id="HII74337.1"/>
    </source>
</evidence>
<dbReference type="GO" id="GO:0006782">
    <property type="term" value="P:protoporphyrinogen IX biosynthetic process"/>
    <property type="evidence" value="ECO:0007669"/>
    <property type="project" value="UniProtKB-UniRule"/>
</dbReference>
<dbReference type="FunFam" id="3.40.640.10:FF:000021">
    <property type="entry name" value="Glutamate-1-semialdehyde 2,1-aminomutase"/>
    <property type="match status" value="1"/>
</dbReference>
<keyword evidence="6 8" id="KW-0413">Isomerase</keyword>
<evidence type="ECO:0000313" key="10">
    <source>
        <dbReference type="Proteomes" id="UP000646844"/>
    </source>
</evidence>
<keyword evidence="8" id="KW-0963">Cytoplasm</keyword>
<evidence type="ECO:0000256" key="7">
    <source>
        <dbReference type="ARBA" id="ARBA00023244"/>
    </source>
</evidence>
<dbReference type="SUPFAM" id="SSF53383">
    <property type="entry name" value="PLP-dependent transferases"/>
    <property type="match status" value="1"/>
</dbReference>
<dbReference type="NCBIfam" id="TIGR00713">
    <property type="entry name" value="hemL"/>
    <property type="match status" value="1"/>
</dbReference>
<sequence length="427" mass="47219">MDKRRCTFLSENLWKKALELFAGGVNSPVRAAVKPYPFYVEKSEGAFLYTIDGQRLIDYVLGYGPLILGHAHPYVKKKIIEQIEKGWLYGTPSKKEIELAEKIRSHIPSAEKIRFVNSGTEATMLAIRLARGYTKREKILKFDGNYHGAHDYALINAGSAVSEFNVIISSGIPTSIINTVIVCKYNDLDCVEKHLRTEEIAGVIVEPVMGNMGVILPEQDFLNGLRELTKTYNSVLIFDEVITGFRLGLSGAQGYFKVIPDLTTLGKIIGGGLPIGAVTGKKEIMSNLTPEGKVFNAGTFNANPLTMAAGIATIEVLETTNAYDIANKASKEIAEELDNSLSKKNFKYTINRIQSMFQFFIGISKVTNADDARLANKDLYVKIHEKLLKLGVFIPPSQFETIFTSSSHSDEIVNLTIEAIHKVVSEI</sequence>
<dbReference type="AlphaFoldDB" id="A0A832T2Z2"/>
<dbReference type="GO" id="GO:0030170">
    <property type="term" value="F:pyridoxal phosphate binding"/>
    <property type="evidence" value="ECO:0007669"/>
    <property type="project" value="InterPro"/>
</dbReference>
<evidence type="ECO:0000256" key="3">
    <source>
        <dbReference type="ARBA" id="ARBA00004819"/>
    </source>
</evidence>
<evidence type="ECO:0000256" key="2">
    <source>
        <dbReference type="ARBA" id="ARBA00001933"/>
    </source>
</evidence>
<dbReference type="Gene3D" id="3.90.1150.10">
    <property type="entry name" value="Aspartate Aminotransferase, domain 1"/>
    <property type="match status" value="1"/>
</dbReference>
<reference evidence="9" key="1">
    <citation type="journal article" date="2020" name="bioRxiv">
        <title>A rank-normalized archaeal taxonomy based on genome phylogeny resolves widespread incomplete and uneven classifications.</title>
        <authorList>
            <person name="Rinke C."/>
            <person name="Chuvochina M."/>
            <person name="Mussig A.J."/>
            <person name="Chaumeil P.-A."/>
            <person name="Waite D.W."/>
            <person name="Whitman W.B."/>
            <person name="Parks D.H."/>
            <person name="Hugenholtz P."/>
        </authorList>
    </citation>
    <scope>NUCLEOTIDE SEQUENCE</scope>
    <source>
        <strain evidence="9">UBA8838</strain>
    </source>
</reference>
<dbReference type="InterPro" id="IPR005814">
    <property type="entry name" value="Aminotrans_3"/>
</dbReference>
<dbReference type="GO" id="GO:0042286">
    <property type="term" value="F:glutamate-1-semialdehyde 2,1-aminomutase activity"/>
    <property type="evidence" value="ECO:0007669"/>
    <property type="project" value="UniProtKB-UniRule"/>
</dbReference>
<dbReference type="HAMAP" id="MF_00375">
    <property type="entry name" value="HemL_aminotrans_3"/>
    <property type="match status" value="1"/>
</dbReference>
<dbReference type="PROSITE" id="PS00600">
    <property type="entry name" value="AA_TRANSFER_CLASS_3"/>
    <property type="match status" value="1"/>
</dbReference>
<evidence type="ECO:0000256" key="6">
    <source>
        <dbReference type="ARBA" id="ARBA00023235"/>
    </source>
</evidence>
<dbReference type="NCBIfam" id="NF000818">
    <property type="entry name" value="PRK00062.1"/>
    <property type="match status" value="1"/>
</dbReference>
<name>A0A832T2Z2_9CREN</name>
<evidence type="ECO:0000256" key="5">
    <source>
        <dbReference type="ARBA" id="ARBA00022898"/>
    </source>
</evidence>
<comment type="catalytic activity">
    <reaction evidence="1 8">
        <text>(S)-4-amino-5-oxopentanoate = 5-aminolevulinate</text>
        <dbReference type="Rhea" id="RHEA:14265"/>
        <dbReference type="ChEBI" id="CHEBI:57501"/>
        <dbReference type="ChEBI" id="CHEBI:356416"/>
        <dbReference type="EC" id="5.4.3.8"/>
    </reaction>
</comment>
<dbReference type="PANTHER" id="PTHR43713">
    <property type="entry name" value="GLUTAMATE-1-SEMIALDEHYDE 2,1-AMINOMUTASE"/>
    <property type="match status" value="1"/>
</dbReference>
<dbReference type="EC" id="5.4.3.8" evidence="8"/>
<dbReference type="GO" id="GO:0005737">
    <property type="term" value="C:cytoplasm"/>
    <property type="evidence" value="ECO:0007669"/>
    <property type="project" value="UniProtKB-SubCell"/>
</dbReference>
<dbReference type="Proteomes" id="UP000646844">
    <property type="component" value="Unassembled WGS sequence"/>
</dbReference>
<dbReference type="CDD" id="cd00610">
    <property type="entry name" value="OAT_like"/>
    <property type="match status" value="1"/>
</dbReference>
<dbReference type="InterPro" id="IPR015422">
    <property type="entry name" value="PyrdxlP-dep_Trfase_small"/>
</dbReference>
<keyword evidence="5 8" id="KW-0663">Pyridoxal phosphate</keyword>
<keyword evidence="7 8" id="KW-0627">Porphyrin biosynthesis</keyword>
<accession>A0A832T2Z2</accession>
<comment type="similarity">
    <text evidence="4 8">Belongs to the class-III pyridoxal-phosphate-dependent aminotransferase family. HemL subfamily.</text>
</comment>
<dbReference type="InterPro" id="IPR015421">
    <property type="entry name" value="PyrdxlP-dep_Trfase_major"/>
</dbReference>
<protein>
    <recommendedName>
        <fullName evidence="8">Glutamate-1-semialdehyde 2,1-aminomutase</fullName>
        <shortName evidence="8">GSA</shortName>
        <ecNumber evidence="8">5.4.3.8</ecNumber>
    </recommendedName>
    <alternativeName>
        <fullName evidence="8">Glutamate-1-semialdehyde aminotransferase</fullName>
        <shortName evidence="8">GSA-AT</shortName>
    </alternativeName>
</protein>
<gene>
    <name evidence="8 9" type="primary">hemL</name>
    <name evidence="9" type="ORF">HA332_08205</name>
</gene>
<evidence type="ECO:0000256" key="1">
    <source>
        <dbReference type="ARBA" id="ARBA00001579"/>
    </source>
</evidence>
<dbReference type="InterPro" id="IPR004639">
    <property type="entry name" value="4pyrrol_synth_GluAld_NH2Trfase"/>
</dbReference>
<dbReference type="UniPathway" id="UPA00251">
    <property type="reaction ID" value="UER00317"/>
</dbReference>
<organism evidence="9 10">
    <name type="scientific">Sulfurisphaera tokodaii</name>
    <dbReference type="NCBI Taxonomy" id="111955"/>
    <lineage>
        <taxon>Archaea</taxon>
        <taxon>Thermoproteota</taxon>
        <taxon>Thermoprotei</taxon>
        <taxon>Sulfolobales</taxon>
        <taxon>Sulfolobaceae</taxon>
        <taxon>Sulfurisphaera</taxon>
    </lineage>
</organism>
<evidence type="ECO:0000256" key="8">
    <source>
        <dbReference type="HAMAP-Rule" id="MF_00375"/>
    </source>
</evidence>
<dbReference type="InterPro" id="IPR015424">
    <property type="entry name" value="PyrdxlP-dep_Trfase"/>
</dbReference>
<comment type="caution">
    <text evidence="9">The sequence shown here is derived from an EMBL/GenBank/DDBJ whole genome shotgun (WGS) entry which is preliminary data.</text>
</comment>
<dbReference type="GO" id="GO:0008483">
    <property type="term" value="F:transaminase activity"/>
    <property type="evidence" value="ECO:0007669"/>
    <property type="project" value="InterPro"/>
</dbReference>
<dbReference type="Gene3D" id="3.40.640.10">
    <property type="entry name" value="Type I PLP-dependent aspartate aminotransferase-like (Major domain)"/>
    <property type="match status" value="1"/>
</dbReference>
<dbReference type="InterPro" id="IPR049704">
    <property type="entry name" value="Aminotrans_3_PPA_site"/>
</dbReference>
<feature type="modified residue" description="N6-(pyridoxal phosphate)lysine" evidence="8">
    <location>
        <position position="267"/>
    </location>
</feature>
<dbReference type="PANTHER" id="PTHR43713:SF3">
    <property type="entry name" value="GLUTAMATE-1-SEMIALDEHYDE 2,1-AMINOMUTASE 1, CHLOROPLASTIC-RELATED"/>
    <property type="match status" value="1"/>
</dbReference>
<comment type="subcellular location">
    <subcellularLocation>
        <location evidence="8">Cytoplasm</location>
    </subcellularLocation>
</comment>
<comment type="pathway">
    <text evidence="3">Porphyrin-containing compound metabolism; protoporphyrin-IX biosynthesis; 5-aminolevulinate from L-glutamyl-tRNA(Glu): step 2/2.</text>
</comment>
<comment type="cofactor">
    <cofactor evidence="2 8">
        <name>pyridoxal 5'-phosphate</name>
        <dbReference type="ChEBI" id="CHEBI:597326"/>
    </cofactor>
</comment>
<evidence type="ECO:0000256" key="4">
    <source>
        <dbReference type="ARBA" id="ARBA00008981"/>
    </source>
</evidence>
<dbReference type="EMBL" id="DUJO01000037">
    <property type="protein sequence ID" value="HII74337.1"/>
    <property type="molecule type" value="Genomic_DNA"/>
</dbReference>